<protein>
    <recommendedName>
        <fullName evidence="4">HTH cro/C1-type domain-containing protein</fullName>
    </recommendedName>
</protein>
<accession>A0A916VCA1</accession>
<evidence type="ECO:0000313" key="6">
    <source>
        <dbReference type="Proteomes" id="UP000613208"/>
    </source>
</evidence>
<keyword evidence="3" id="KW-1133">Transmembrane helix</keyword>
<dbReference type="GO" id="GO:0003677">
    <property type="term" value="F:DNA binding"/>
    <property type="evidence" value="ECO:0007669"/>
    <property type="project" value="UniProtKB-KW"/>
</dbReference>
<feature type="transmembrane region" description="Helical" evidence="3">
    <location>
        <begin position="194"/>
        <end position="216"/>
    </location>
</feature>
<feature type="transmembrane region" description="Helical" evidence="3">
    <location>
        <begin position="125"/>
        <end position="143"/>
    </location>
</feature>
<keyword evidence="6" id="KW-1185">Reference proteome</keyword>
<keyword evidence="3" id="KW-0472">Membrane</keyword>
<keyword evidence="2" id="KW-0175">Coiled coil</keyword>
<evidence type="ECO:0000256" key="2">
    <source>
        <dbReference type="SAM" id="Coils"/>
    </source>
</evidence>
<evidence type="ECO:0000259" key="4">
    <source>
        <dbReference type="PROSITE" id="PS50943"/>
    </source>
</evidence>
<dbReference type="PROSITE" id="PS50943">
    <property type="entry name" value="HTH_CROC1"/>
    <property type="match status" value="1"/>
</dbReference>
<dbReference type="SMART" id="SM00530">
    <property type="entry name" value="HTH_XRE"/>
    <property type="match status" value="1"/>
</dbReference>
<feature type="transmembrane region" description="Helical" evidence="3">
    <location>
        <begin position="102"/>
        <end position="119"/>
    </location>
</feature>
<sequence>MINDNIKRYRKEKGYSQEEMAVKLHVVRQTVSKWENGRSVPDAEVLIRIAEILDVSVHDLLGIEMEQDDVKDLTSELARVNAVLAKKNEKENLVKRASEKRGLILFLSFAAMLAALAIHKPVVSAVLSGGCILAAVFILYHNLALMTSVTTDDIKLKVLRITTIFNICILAAGIILSALTASGVLQFSEQEEKMTAMFVTACIMIFTGIVSPKLPFTRHTGLRLPWTIRDEETWNLAHRILGYISLPLALLYIACSLTIESFQQVTLAAVLLWICIPGGISYIFYRRKMHGRISS</sequence>
<evidence type="ECO:0000313" key="5">
    <source>
        <dbReference type="EMBL" id="GFO84954.1"/>
    </source>
</evidence>
<dbReference type="Gene3D" id="1.10.260.40">
    <property type="entry name" value="lambda repressor-like DNA-binding domains"/>
    <property type="match status" value="1"/>
</dbReference>
<keyword evidence="3" id="KW-0812">Transmembrane</keyword>
<proteinExistence type="predicted"/>
<dbReference type="PANTHER" id="PTHR46558:SF3">
    <property type="entry name" value="TRANSCRIPTIONAL REGULATOR"/>
    <property type="match status" value="1"/>
</dbReference>
<dbReference type="RefSeq" id="WP_201310662.1">
    <property type="nucleotide sequence ID" value="NZ_BLYI01000027.1"/>
</dbReference>
<feature type="domain" description="HTH cro/C1-type" evidence="4">
    <location>
        <begin position="6"/>
        <end position="60"/>
    </location>
</feature>
<comment type="caution">
    <text evidence="5">The sequence shown here is derived from an EMBL/GenBank/DDBJ whole genome shotgun (WGS) entry which is preliminary data.</text>
</comment>
<dbReference type="SUPFAM" id="SSF47413">
    <property type="entry name" value="lambda repressor-like DNA-binding domains"/>
    <property type="match status" value="1"/>
</dbReference>
<dbReference type="Pfam" id="PF13630">
    <property type="entry name" value="SdpI"/>
    <property type="match status" value="1"/>
</dbReference>
<feature type="transmembrane region" description="Helical" evidence="3">
    <location>
        <begin position="265"/>
        <end position="285"/>
    </location>
</feature>
<feature type="transmembrane region" description="Helical" evidence="3">
    <location>
        <begin position="164"/>
        <end position="188"/>
    </location>
</feature>
<dbReference type="InterPro" id="IPR010982">
    <property type="entry name" value="Lambda_DNA-bd_dom_sf"/>
</dbReference>
<gene>
    <name evidence="5" type="ORF">ANBU17_13010</name>
</gene>
<evidence type="ECO:0000256" key="3">
    <source>
        <dbReference type="SAM" id="Phobius"/>
    </source>
</evidence>
<dbReference type="Pfam" id="PF01381">
    <property type="entry name" value="HTH_3"/>
    <property type="match status" value="1"/>
</dbReference>
<dbReference type="PANTHER" id="PTHR46558">
    <property type="entry name" value="TRACRIPTIONAL REGULATORY PROTEIN-RELATED-RELATED"/>
    <property type="match status" value="1"/>
</dbReference>
<dbReference type="InterPro" id="IPR025962">
    <property type="entry name" value="SdpI/YhfL"/>
</dbReference>
<feature type="transmembrane region" description="Helical" evidence="3">
    <location>
        <begin position="236"/>
        <end position="259"/>
    </location>
</feature>
<dbReference type="EMBL" id="BLYI01000027">
    <property type="protein sequence ID" value="GFO84954.1"/>
    <property type="molecule type" value="Genomic_DNA"/>
</dbReference>
<reference evidence="5" key="1">
    <citation type="submission" date="2020-06" db="EMBL/GenBank/DDBJ databases">
        <title>Characterization of fructooligosaccharide metabolism and fructooligosaccharide-degrading enzymes in human commensal butyrate producers.</title>
        <authorList>
            <person name="Tanno H."/>
            <person name="Fujii T."/>
            <person name="Hirano K."/>
            <person name="Maeno S."/>
            <person name="Tonozuka T."/>
            <person name="Sakamoto M."/>
            <person name="Ohkuma M."/>
            <person name="Tochio T."/>
            <person name="Endo A."/>
        </authorList>
    </citation>
    <scope>NUCLEOTIDE SEQUENCE</scope>
    <source>
        <strain evidence="5">JCM 17466</strain>
    </source>
</reference>
<dbReference type="CDD" id="cd00093">
    <property type="entry name" value="HTH_XRE"/>
    <property type="match status" value="1"/>
</dbReference>
<organism evidence="5 6">
    <name type="scientific">Anaerostipes butyraticus</name>
    <dbReference type="NCBI Taxonomy" id="645466"/>
    <lineage>
        <taxon>Bacteria</taxon>
        <taxon>Bacillati</taxon>
        <taxon>Bacillota</taxon>
        <taxon>Clostridia</taxon>
        <taxon>Lachnospirales</taxon>
        <taxon>Lachnospiraceae</taxon>
        <taxon>Anaerostipes</taxon>
    </lineage>
</organism>
<dbReference type="Proteomes" id="UP000613208">
    <property type="component" value="Unassembled WGS sequence"/>
</dbReference>
<dbReference type="InterPro" id="IPR001387">
    <property type="entry name" value="Cro/C1-type_HTH"/>
</dbReference>
<name>A0A916VCA1_9FIRM</name>
<evidence type="ECO:0000256" key="1">
    <source>
        <dbReference type="ARBA" id="ARBA00023125"/>
    </source>
</evidence>
<feature type="coiled-coil region" evidence="2">
    <location>
        <begin position="63"/>
        <end position="100"/>
    </location>
</feature>
<keyword evidence="1" id="KW-0238">DNA-binding</keyword>
<dbReference type="AlphaFoldDB" id="A0A916VCA1"/>